<accession>A0A5S9IS75</accession>
<name>A0A5S9IS75_UABAM</name>
<proteinExistence type="predicted"/>
<keyword evidence="1" id="KW-0472">Membrane</keyword>
<feature type="transmembrane region" description="Helical" evidence="1">
    <location>
        <begin position="284"/>
        <end position="301"/>
    </location>
</feature>
<evidence type="ECO:0000313" key="3">
    <source>
        <dbReference type="Proteomes" id="UP000326354"/>
    </source>
</evidence>
<dbReference type="AlphaFoldDB" id="A0A5S9IS75"/>
<gene>
    <name evidence="2" type="ORF">UABAM_05542</name>
</gene>
<protein>
    <submittedName>
        <fullName evidence="2">Uncharacterized protein</fullName>
    </submittedName>
</protein>
<dbReference type="KEGG" id="uam:UABAM_05542"/>
<dbReference type="EMBL" id="AP019860">
    <property type="protein sequence ID" value="BBM87139.1"/>
    <property type="molecule type" value="Genomic_DNA"/>
</dbReference>
<organism evidence="2 3">
    <name type="scientific">Uabimicrobium amorphum</name>
    <dbReference type="NCBI Taxonomy" id="2596890"/>
    <lineage>
        <taxon>Bacteria</taxon>
        <taxon>Pseudomonadati</taxon>
        <taxon>Planctomycetota</taxon>
        <taxon>Candidatus Uabimicrobiia</taxon>
        <taxon>Candidatus Uabimicrobiales</taxon>
        <taxon>Candidatus Uabimicrobiaceae</taxon>
        <taxon>Candidatus Uabimicrobium</taxon>
    </lineage>
</organism>
<keyword evidence="1" id="KW-1133">Transmembrane helix</keyword>
<reference evidence="2 3" key="1">
    <citation type="submission" date="2019-08" db="EMBL/GenBank/DDBJ databases">
        <title>Complete genome sequence of Candidatus Uab amorphum.</title>
        <authorList>
            <person name="Shiratori T."/>
            <person name="Suzuki S."/>
            <person name="Kakizawa Y."/>
            <person name="Ishida K."/>
        </authorList>
    </citation>
    <scope>NUCLEOTIDE SEQUENCE [LARGE SCALE GENOMIC DNA]</scope>
    <source>
        <strain evidence="2 3">SRT547</strain>
    </source>
</reference>
<sequence length="474" mass="55697">MNLKPDPSSTPTDHRKAWTEITKNVWKLLQNNDHNKLVQCFDEWEELFKSYKSLHSFPQWEFEISQLRNYSSIKNRSTCFGKQKNIKFILEGSKLEVIREIELAVLMVEDQFNQGHVGHLQLNFIKNGTGEIYPCPLAHPFLNIHQTFEPTIVNVKKYWCKIHNECEKYDLRWKIILPSSRDIHLIRGESLGGAFALGLLAFTKKYHKPLKRFAISAKLDSKGTFEPVDIEEKINDKLFTIVDKVILADGQDLSNINFMKEMFHTVNSPQEAFVIIKSNKKLQFIYLSVAIFIFAMILFNIDLQPTHVELEHTQPHHLNSKIKEVSQKTEPVKMNLKYTKDSGLNSEWLDATPQKTMLYTDDVCQLHLHLLEEFRIIIIEVTKDKNNDLNFEKVFPNEYADFHNPLSRGSYVLPSKKVTLLLRDGREFEKFYVFYQREPFRKTFADLCKSIENLDEHENLKIFSYPKTYVERDK</sequence>
<evidence type="ECO:0000256" key="1">
    <source>
        <dbReference type="SAM" id="Phobius"/>
    </source>
</evidence>
<keyword evidence="3" id="KW-1185">Reference proteome</keyword>
<dbReference type="RefSeq" id="WP_151971166.1">
    <property type="nucleotide sequence ID" value="NZ_AP019860.1"/>
</dbReference>
<keyword evidence="1" id="KW-0812">Transmembrane</keyword>
<evidence type="ECO:0000313" key="2">
    <source>
        <dbReference type="EMBL" id="BBM87139.1"/>
    </source>
</evidence>
<dbReference type="Proteomes" id="UP000326354">
    <property type="component" value="Chromosome"/>
</dbReference>